<dbReference type="PROSITE" id="PS50181">
    <property type="entry name" value="FBOX"/>
    <property type="match status" value="1"/>
</dbReference>
<feature type="domain" description="F-box" evidence="1">
    <location>
        <begin position="38"/>
        <end position="84"/>
    </location>
</feature>
<reference evidence="2 3" key="1">
    <citation type="submission" date="2014-04" db="EMBL/GenBank/DDBJ databases">
        <authorList>
            <consortium name="DOE Joint Genome Institute"/>
            <person name="Kuo A."/>
            <person name="Gay G."/>
            <person name="Dore J."/>
            <person name="Kohler A."/>
            <person name="Nagy L.G."/>
            <person name="Floudas D."/>
            <person name="Copeland A."/>
            <person name="Barry K.W."/>
            <person name="Cichocki N."/>
            <person name="Veneault-Fourrey C."/>
            <person name="LaButti K."/>
            <person name="Lindquist E.A."/>
            <person name="Lipzen A."/>
            <person name="Lundell T."/>
            <person name="Morin E."/>
            <person name="Murat C."/>
            <person name="Sun H."/>
            <person name="Tunlid A."/>
            <person name="Henrissat B."/>
            <person name="Grigoriev I.V."/>
            <person name="Hibbett D.S."/>
            <person name="Martin F."/>
            <person name="Nordberg H.P."/>
            <person name="Cantor M.N."/>
            <person name="Hua S.X."/>
        </authorList>
    </citation>
    <scope>NUCLEOTIDE SEQUENCE [LARGE SCALE GENOMIC DNA]</scope>
    <source>
        <strain evidence="3">h7</strain>
    </source>
</reference>
<dbReference type="OrthoDB" id="2885124at2759"/>
<dbReference type="Pfam" id="PF12937">
    <property type="entry name" value="F-box-like"/>
    <property type="match status" value="1"/>
</dbReference>
<dbReference type="SMART" id="SM00256">
    <property type="entry name" value="FBOX"/>
    <property type="match status" value="1"/>
</dbReference>
<keyword evidence="3" id="KW-1185">Reference proteome</keyword>
<dbReference type="InterPro" id="IPR036047">
    <property type="entry name" value="F-box-like_dom_sf"/>
</dbReference>
<evidence type="ECO:0000313" key="2">
    <source>
        <dbReference type="EMBL" id="KIM36606.1"/>
    </source>
</evidence>
<dbReference type="InterPro" id="IPR001810">
    <property type="entry name" value="F-box_dom"/>
</dbReference>
<accession>A0A0C3BYV7</accession>
<dbReference type="Gene3D" id="1.20.1280.50">
    <property type="match status" value="1"/>
</dbReference>
<feature type="non-terminal residue" evidence="2">
    <location>
        <position position="1"/>
    </location>
</feature>
<dbReference type="AlphaFoldDB" id="A0A0C3BYV7"/>
<name>A0A0C3BYV7_HEBCY</name>
<dbReference type="EMBL" id="KN831803">
    <property type="protein sequence ID" value="KIM36606.1"/>
    <property type="molecule type" value="Genomic_DNA"/>
</dbReference>
<evidence type="ECO:0000313" key="3">
    <source>
        <dbReference type="Proteomes" id="UP000053424"/>
    </source>
</evidence>
<dbReference type="HOGENOM" id="CLU_1122346_0_0_1"/>
<organism evidence="2 3">
    <name type="scientific">Hebeloma cylindrosporum</name>
    <dbReference type="NCBI Taxonomy" id="76867"/>
    <lineage>
        <taxon>Eukaryota</taxon>
        <taxon>Fungi</taxon>
        <taxon>Dikarya</taxon>
        <taxon>Basidiomycota</taxon>
        <taxon>Agaricomycotina</taxon>
        <taxon>Agaricomycetes</taxon>
        <taxon>Agaricomycetidae</taxon>
        <taxon>Agaricales</taxon>
        <taxon>Agaricineae</taxon>
        <taxon>Hymenogastraceae</taxon>
        <taxon>Hebeloma</taxon>
    </lineage>
</organism>
<proteinExistence type="predicted"/>
<protein>
    <recommendedName>
        <fullName evidence="1">F-box domain-containing protein</fullName>
    </recommendedName>
</protein>
<dbReference type="SUPFAM" id="SSF81383">
    <property type="entry name" value="F-box domain"/>
    <property type="match status" value="1"/>
</dbReference>
<evidence type="ECO:0000259" key="1">
    <source>
        <dbReference type="PROSITE" id="PS50181"/>
    </source>
</evidence>
<reference evidence="3" key="2">
    <citation type="submission" date="2015-01" db="EMBL/GenBank/DDBJ databases">
        <title>Evolutionary Origins and Diversification of the Mycorrhizal Mutualists.</title>
        <authorList>
            <consortium name="DOE Joint Genome Institute"/>
            <consortium name="Mycorrhizal Genomics Consortium"/>
            <person name="Kohler A."/>
            <person name="Kuo A."/>
            <person name="Nagy L.G."/>
            <person name="Floudas D."/>
            <person name="Copeland A."/>
            <person name="Barry K.W."/>
            <person name="Cichocki N."/>
            <person name="Veneault-Fourrey C."/>
            <person name="LaButti K."/>
            <person name="Lindquist E.A."/>
            <person name="Lipzen A."/>
            <person name="Lundell T."/>
            <person name="Morin E."/>
            <person name="Murat C."/>
            <person name="Riley R."/>
            <person name="Ohm R."/>
            <person name="Sun H."/>
            <person name="Tunlid A."/>
            <person name="Henrissat B."/>
            <person name="Grigoriev I.V."/>
            <person name="Hibbett D.S."/>
            <person name="Martin F."/>
        </authorList>
    </citation>
    <scope>NUCLEOTIDE SEQUENCE [LARGE SCALE GENOMIC DNA]</scope>
    <source>
        <strain evidence="3">h7</strain>
    </source>
</reference>
<gene>
    <name evidence="2" type="ORF">M413DRAFT_448967</name>
</gene>
<sequence length="248" mass="28412">MLTAVKSAVLAVFNRSRLWRPARVQSEGREPFPSPPPSVGFCEFPLELLTTILEELDWRDILQVRKVCKTLQGASKTRSIWLNLCRRHLFPTATAPRTLHLERPIKLYESRELEFLFLRLKSAEIGWKTDDRRPSRKRNFVTSNIPKCMYLLEGGRWLLLASHTGSVTYFDLDAQIPSERILIPGQVNPESETDIKMAIDRDNTSPFLLFTADSEKLVLCVFFILRLVASNGRVKYQGVPKKDSSAHV</sequence>
<dbReference type="Proteomes" id="UP000053424">
    <property type="component" value="Unassembled WGS sequence"/>
</dbReference>